<protein>
    <submittedName>
        <fullName evidence="1">DUF3301 domain-containing protein</fullName>
    </submittedName>
</protein>
<gene>
    <name evidence="1" type="ORF">J0A66_06310</name>
</gene>
<reference evidence="1" key="1">
    <citation type="submission" date="2021-03" db="EMBL/GenBank/DDBJ databases">
        <title>novel species isolated from a fishpond in China.</title>
        <authorList>
            <person name="Lu H."/>
            <person name="Cai Z."/>
        </authorList>
    </citation>
    <scope>NUCLEOTIDE SEQUENCE</scope>
    <source>
        <strain evidence="1">JCM 30855</strain>
    </source>
</reference>
<dbReference type="Pfam" id="PF11743">
    <property type="entry name" value="DUF3301"/>
    <property type="match status" value="1"/>
</dbReference>
<dbReference type="Proteomes" id="UP000664654">
    <property type="component" value="Unassembled WGS sequence"/>
</dbReference>
<sequence>MSLFDVVLLLLISAIGWQFWRIRAISEQAAAYLERYCQQQGLQFIALARIKTRPVANRGKLDWHSEFNFEFSGNGEDSYQGRLIMTGLKVTETVLPPYRI</sequence>
<dbReference type="InterPro" id="IPR021732">
    <property type="entry name" value="DUF3301"/>
</dbReference>
<evidence type="ECO:0000313" key="1">
    <source>
        <dbReference type="EMBL" id="MBN7824837.1"/>
    </source>
</evidence>
<organism evidence="1 2">
    <name type="scientific">Bowmanella dokdonensis</name>
    <dbReference type="NCBI Taxonomy" id="751969"/>
    <lineage>
        <taxon>Bacteria</taxon>
        <taxon>Pseudomonadati</taxon>
        <taxon>Pseudomonadota</taxon>
        <taxon>Gammaproteobacteria</taxon>
        <taxon>Alteromonadales</taxon>
        <taxon>Alteromonadaceae</taxon>
        <taxon>Bowmanella</taxon>
    </lineage>
</organism>
<proteinExistence type="predicted"/>
<name>A0A939IQQ8_9ALTE</name>
<comment type="caution">
    <text evidence="1">The sequence shown here is derived from an EMBL/GenBank/DDBJ whole genome shotgun (WGS) entry which is preliminary data.</text>
</comment>
<dbReference type="AlphaFoldDB" id="A0A939IQQ8"/>
<dbReference type="EMBL" id="JAFKCV010000003">
    <property type="protein sequence ID" value="MBN7824837.1"/>
    <property type="molecule type" value="Genomic_DNA"/>
</dbReference>
<accession>A0A939IQQ8</accession>
<keyword evidence="2" id="KW-1185">Reference proteome</keyword>
<evidence type="ECO:0000313" key="2">
    <source>
        <dbReference type="Proteomes" id="UP000664654"/>
    </source>
</evidence>
<dbReference type="RefSeq" id="WP_206572954.1">
    <property type="nucleotide sequence ID" value="NZ_JAFKCV010000003.1"/>
</dbReference>